<organism evidence="1 2">
    <name type="scientific">Paramecium primaurelia</name>
    <dbReference type="NCBI Taxonomy" id="5886"/>
    <lineage>
        <taxon>Eukaryota</taxon>
        <taxon>Sar</taxon>
        <taxon>Alveolata</taxon>
        <taxon>Ciliophora</taxon>
        <taxon>Intramacronucleata</taxon>
        <taxon>Oligohymenophorea</taxon>
        <taxon>Peniculida</taxon>
        <taxon>Parameciidae</taxon>
        <taxon>Paramecium</taxon>
    </lineage>
</organism>
<dbReference type="Proteomes" id="UP000688137">
    <property type="component" value="Unassembled WGS sequence"/>
</dbReference>
<gene>
    <name evidence="1" type="ORF">PPRIM_AZ9-3.1.T0110330</name>
</gene>
<accession>A0A8S1JWW6</accession>
<name>A0A8S1JWW6_PARPR</name>
<sequence>MQIICSTTYKYGIKTLLLELLMINNKTQINMLINNSKSHVSLLSYFYLQQAFSIYWIKKCGFFTLMHFQSMGPTEILIQDQFNRFLNDNYVVLFYQGSAKNINNPSYWTFFQMNKTNCNVAFAFSYVFPLYKSGRFYYYSKEISEKNKFNQIFITKLMMYHNQIIQSEKILLPKIIVRIKDYNIQIQWTRFQSQLNQNLYFRFQKLGQFEIFIKSDRQIEKSYCLGRFKQNCRISIRVSQKIIQLLFNEKQIIKIFMIIFKTLLKWRFSTHTNLINFVLRDGFENESDSDIDIFDFPKGDVKVVQNEQELMALISQHVDPKILIDIFNKNKNIFGLQHSLLTIRIIAHFLNSLKIYENETIFRQGMGEISKLLNNQLDQFSPIDLLELLCFKSKYQLKGQQYLLENIDDKKLANQLNKILQDCNDFSIRHYINIWYDSQVLNMSLPAIHQLVEDRLNTEPLSSMEVVLLIRCEMMKSQKRKFVNTSLVEFCISHYDANSLYYDFQQVTQFYIMLLKMKYQYLNPYLQSHPILLKMRQFLIDNLNVMDEHTILSIITNFQLLPLEVTPVLEIKIKEFLFKQLNLRPQKISVNFIQQFLMNLKSICTPQEIEKLIDEIIQRLQLETHLHSVQQANKVAHIILSLCKLNITINSRLKVTVFSDYVNQVCKFAFPENGLLYLRFICGQEVDSFVTEENAFLHPLHSYAVITNEKLKQRLNGYLKKKIKDNPLKIINEILNFQYQDQHIFKDLLPTIILEFMKKAHYQERYLPSLFKLLNDVYSLNLLKDCLSYKKSDIYRLALRQHNLTDLQAQIFGGRLIQQIERYHRHGVLNVMINSNLAILVGRKNPECLAAIMSIIKQQNDGLETYSFCKYLKDYKVDYRKVLQYSQRRARLEKIEDLYNSEKCVEKRLMLLYIIFFN</sequence>
<reference evidence="1" key="1">
    <citation type="submission" date="2021-01" db="EMBL/GenBank/DDBJ databases">
        <authorList>
            <consortium name="Genoscope - CEA"/>
            <person name="William W."/>
        </authorList>
    </citation>
    <scope>NUCLEOTIDE SEQUENCE</scope>
</reference>
<dbReference type="EMBL" id="CAJJDM010000008">
    <property type="protein sequence ID" value="CAD8047242.1"/>
    <property type="molecule type" value="Genomic_DNA"/>
</dbReference>
<comment type="caution">
    <text evidence="1">The sequence shown here is derived from an EMBL/GenBank/DDBJ whole genome shotgun (WGS) entry which is preliminary data.</text>
</comment>
<evidence type="ECO:0000313" key="1">
    <source>
        <dbReference type="EMBL" id="CAD8047242.1"/>
    </source>
</evidence>
<dbReference type="AlphaFoldDB" id="A0A8S1JWW6"/>
<dbReference type="OMA" id="LRFICGQ"/>
<proteinExistence type="predicted"/>
<evidence type="ECO:0000313" key="2">
    <source>
        <dbReference type="Proteomes" id="UP000688137"/>
    </source>
</evidence>
<keyword evidence="2" id="KW-1185">Reference proteome</keyword>
<protein>
    <submittedName>
        <fullName evidence="1">Uncharacterized protein</fullName>
    </submittedName>
</protein>